<dbReference type="AlphaFoldDB" id="A0A4Y9RAG2"/>
<dbReference type="RefSeq" id="WP_135119028.1">
    <property type="nucleotide sequence ID" value="NZ_SPQZ01000001.1"/>
</dbReference>
<proteinExistence type="predicted"/>
<sequence length="108" mass="11325">MTRIALHADRLAVVDRELAAAELSTAGSPADAANLAMLPATLRLDRAIAGLAGELGRVGSSFASETSQFDADMRAAAADLNTVDDLATDAFDQVTSAVNSGWRRELHR</sequence>
<dbReference type="EMBL" id="SPQZ01000001">
    <property type="protein sequence ID" value="TFW00197.1"/>
    <property type="molecule type" value="Genomic_DNA"/>
</dbReference>
<gene>
    <name evidence="1" type="ORF">E4M00_03145</name>
</gene>
<evidence type="ECO:0000313" key="1">
    <source>
        <dbReference type="EMBL" id="TFW00197.1"/>
    </source>
</evidence>
<organism evidence="1 2">
    <name type="scientific">Orlajensenia leifsoniae</name>
    <dbReference type="NCBI Taxonomy" id="2561933"/>
    <lineage>
        <taxon>Bacteria</taxon>
        <taxon>Bacillati</taxon>
        <taxon>Actinomycetota</taxon>
        <taxon>Actinomycetes</taxon>
        <taxon>Micrococcales</taxon>
        <taxon>Microbacteriaceae</taxon>
        <taxon>Orlajensenia</taxon>
    </lineage>
</organism>
<name>A0A4Y9RAG2_9MICO</name>
<comment type="caution">
    <text evidence="1">The sequence shown here is derived from an EMBL/GenBank/DDBJ whole genome shotgun (WGS) entry which is preliminary data.</text>
</comment>
<protein>
    <submittedName>
        <fullName evidence="1">Uncharacterized protein</fullName>
    </submittedName>
</protein>
<evidence type="ECO:0000313" key="2">
    <source>
        <dbReference type="Proteomes" id="UP000298127"/>
    </source>
</evidence>
<dbReference type="Proteomes" id="UP000298127">
    <property type="component" value="Unassembled WGS sequence"/>
</dbReference>
<accession>A0A4Y9RAG2</accession>
<reference evidence="1 2" key="1">
    <citation type="journal article" date="2018" name="J. Microbiol.">
        <title>Leifsonia flava sp. nov., a novel actinobacterium isolated from the rhizosphere of Aquilegia viridiflora.</title>
        <authorList>
            <person name="Cai Y."/>
            <person name="Tao W.Z."/>
            <person name="Ma Y.J."/>
            <person name="Cheng J."/>
            <person name="Zhang M.Y."/>
            <person name="Zhang Y.X."/>
        </authorList>
    </citation>
    <scope>NUCLEOTIDE SEQUENCE [LARGE SCALE GENOMIC DNA]</scope>
    <source>
        <strain evidence="1 2">SYP-B2174</strain>
    </source>
</reference>
<keyword evidence="2" id="KW-1185">Reference proteome</keyword>